<sequence>MMKLTVALLVVLVGLTVAVEEFKWDSVPSAGNNSQCVYRPQSRVLGCRGSDNVVECETVGQLPQGFEVFGLGRESLEGVVSVESQRYWFYPRELNQTVYHNHTVQGQNTTEELSLFHLERNQTVGLRVPDVKCWTRLVELFNASVGVHVVPVLNSTTEVPLFGEVLILERQAQKRWLGLGLLGLGLNPLLFGWGGLWGVAPLFPLLG</sequence>
<evidence type="ECO:0000313" key="2">
    <source>
        <dbReference type="EMBL" id="CAF0784614.1"/>
    </source>
</evidence>
<gene>
    <name evidence="2" type="ORF">OXX778_LOCUS5645</name>
</gene>
<dbReference type="OrthoDB" id="10419197at2759"/>
<dbReference type="EMBL" id="CAJNOC010000629">
    <property type="protein sequence ID" value="CAF0784614.1"/>
    <property type="molecule type" value="Genomic_DNA"/>
</dbReference>
<evidence type="ECO:0000256" key="1">
    <source>
        <dbReference type="SAM" id="SignalP"/>
    </source>
</evidence>
<accession>A0A813RR38</accession>
<comment type="caution">
    <text evidence="2">The sequence shown here is derived from an EMBL/GenBank/DDBJ whole genome shotgun (WGS) entry which is preliminary data.</text>
</comment>
<feature type="chain" id="PRO_5032919539" evidence="1">
    <location>
        <begin position="19"/>
        <end position="207"/>
    </location>
</feature>
<organism evidence="2 3">
    <name type="scientific">Brachionus calyciflorus</name>
    <dbReference type="NCBI Taxonomy" id="104777"/>
    <lineage>
        <taxon>Eukaryota</taxon>
        <taxon>Metazoa</taxon>
        <taxon>Spiralia</taxon>
        <taxon>Gnathifera</taxon>
        <taxon>Rotifera</taxon>
        <taxon>Eurotatoria</taxon>
        <taxon>Monogononta</taxon>
        <taxon>Pseudotrocha</taxon>
        <taxon>Ploima</taxon>
        <taxon>Brachionidae</taxon>
        <taxon>Brachionus</taxon>
    </lineage>
</organism>
<proteinExistence type="predicted"/>
<feature type="signal peptide" evidence="1">
    <location>
        <begin position="1"/>
        <end position="18"/>
    </location>
</feature>
<keyword evidence="3" id="KW-1185">Reference proteome</keyword>
<evidence type="ECO:0000313" key="3">
    <source>
        <dbReference type="Proteomes" id="UP000663879"/>
    </source>
</evidence>
<dbReference type="AlphaFoldDB" id="A0A813RR38"/>
<keyword evidence="1" id="KW-0732">Signal</keyword>
<name>A0A813RR38_9BILA</name>
<reference evidence="2" key="1">
    <citation type="submission" date="2021-02" db="EMBL/GenBank/DDBJ databases">
        <authorList>
            <person name="Nowell W R."/>
        </authorList>
    </citation>
    <scope>NUCLEOTIDE SEQUENCE</scope>
    <source>
        <strain evidence="2">Ploen Becks lab</strain>
    </source>
</reference>
<protein>
    <submittedName>
        <fullName evidence="2">Uncharacterized protein</fullName>
    </submittedName>
</protein>
<dbReference type="Proteomes" id="UP000663879">
    <property type="component" value="Unassembled WGS sequence"/>
</dbReference>